<comment type="catalytic activity">
    <reaction evidence="1">
        <text>S-ubiquitinyl-[E2 ubiquitin-conjugating enzyme]-L-cysteine + [acceptor protein]-L-lysine = [E2 ubiquitin-conjugating enzyme]-L-cysteine + N(6)-ubiquitinyl-[acceptor protein]-L-lysine.</text>
        <dbReference type="EC" id="2.3.2.27"/>
    </reaction>
</comment>
<keyword evidence="22" id="KW-1185">Reference proteome</keyword>
<dbReference type="PROSITE" id="PS50178">
    <property type="entry name" value="ZF_FYVE"/>
    <property type="match status" value="1"/>
</dbReference>
<evidence type="ECO:0000256" key="4">
    <source>
        <dbReference type="ARBA" id="ARBA00004371"/>
    </source>
</evidence>
<dbReference type="PANTHER" id="PTHR46661">
    <property type="entry name" value="E3 UBIQUITIN-PROTEIN LIGASE ZNRF1-LIKE PROTEIN"/>
    <property type="match status" value="1"/>
</dbReference>
<dbReference type="GO" id="GO:0061630">
    <property type="term" value="F:ubiquitin protein ligase activity"/>
    <property type="evidence" value="ECO:0007669"/>
    <property type="project" value="UniProtKB-EC"/>
</dbReference>
<sequence>MAPPPHINPPPPPRLSGPILQTLPPRRNLESTSSWEPTPQAPSIAYLAQQRSTTTGAASSSTAAAAAGTAISAPLIVPEWQPDAAAKACPICANMFTFFNRRHHCRKCGRVVCAACSPHRIEIPSVFVVKPPVPTAAPVTPPRRQEPVVIDLTSSPASSSSSTSVHRRSASWGGGVNRGGAAAGEDINDDEDEDVRDEYEDDEEDDEEEEEDPVSVVRMCEDCLLGRRFAPPPILPSHRVATQPVPLPHGTRRRRRSSTQGGRSLPRPPPPSHHHHRQHPPLAEEDYCPICHLALPYITDNSERAREAHIESCILTATASPTHNTSRSAPSGAGRRPRGYTNAGRMVVWKATERDEAECVICFEEFEVGQEVARLECLCRYHKKCIKDWFDRKGSNAQCPVHQVHE</sequence>
<keyword evidence="12" id="KW-0833">Ubl conjugation pathway</keyword>
<keyword evidence="16" id="KW-0449">Lipoprotein</keyword>
<evidence type="ECO:0000256" key="15">
    <source>
        <dbReference type="ARBA" id="ARBA00023228"/>
    </source>
</evidence>
<feature type="compositionally biased region" description="Pro residues" evidence="18">
    <location>
        <begin position="1"/>
        <end position="15"/>
    </location>
</feature>
<keyword evidence="10" id="KW-0967">Endosome</keyword>
<dbReference type="InterPro" id="IPR011011">
    <property type="entry name" value="Znf_FYVE_PHD"/>
</dbReference>
<dbReference type="FunCoup" id="A0A4V3SIM6">
    <property type="interactions" value="18"/>
</dbReference>
<dbReference type="InterPro" id="IPR017455">
    <property type="entry name" value="Znf_FYVE-rel"/>
</dbReference>
<dbReference type="SUPFAM" id="SSF57850">
    <property type="entry name" value="RING/U-box"/>
    <property type="match status" value="1"/>
</dbReference>
<evidence type="ECO:0000256" key="12">
    <source>
        <dbReference type="ARBA" id="ARBA00022786"/>
    </source>
</evidence>
<evidence type="ECO:0000256" key="9">
    <source>
        <dbReference type="ARBA" id="ARBA00022723"/>
    </source>
</evidence>
<protein>
    <recommendedName>
        <fullName evidence="6">RING-type E3 ubiquitin transferase</fullName>
        <ecNumber evidence="6">2.3.2.27</ecNumber>
    </recommendedName>
</protein>
<dbReference type="PANTHER" id="PTHR46661:SF4">
    <property type="entry name" value="RING-TYPE DOMAIN-CONTAINING PROTEIN"/>
    <property type="match status" value="1"/>
</dbReference>
<evidence type="ECO:0000256" key="11">
    <source>
        <dbReference type="ARBA" id="ARBA00022771"/>
    </source>
</evidence>
<evidence type="ECO:0000256" key="5">
    <source>
        <dbReference type="ARBA" id="ARBA00004906"/>
    </source>
</evidence>
<evidence type="ECO:0000256" key="6">
    <source>
        <dbReference type="ARBA" id="ARBA00012483"/>
    </source>
</evidence>
<dbReference type="SMART" id="SM00184">
    <property type="entry name" value="RING"/>
    <property type="match status" value="1"/>
</dbReference>
<dbReference type="STRING" id="341454.A0A4V3SIM6"/>
<evidence type="ECO:0000256" key="1">
    <source>
        <dbReference type="ARBA" id="ARBA00000900"/>
    </source>
</evidence>
<keyword evidence="14" id="KW-0472">Membrane</keyword>
<keyword evidence="9" id="KW-0479">Metal-binding</keyword>
<feature type="compositionally biased region" description="Acidic residues" evidence="18">
    <location>
        <begin position="186"/>
        <end position="213"/>
    </location>
</feature>
<dbReference type="Gene3D" id="3.30.40.10">
    <property type="entry name" value="Zinc/RING finger domain, C3HC4 (zinc finger)"/>
    <property type="match status" value="2"/>
</dbReference>
<dbReference type="GO" id="GO:0008270">
    <property type="term" value="F:zinc ion binding"/>
    <property type="evidence" value="ECO:0007669"/>
    <property type="project" value="UniProtKB-KW"/>
</dbReference>
<evidence type="ECO:0000256" key="3">
    <source>
        <dbReference type="ARBA" id="ARBA00004177"/>
    </source>
</evidence>
<keyword evidence="11 17" id="KW-0863">Zinc-finger</keyword>
<feature type="region of interest" description="Disordered" evidence="18">
    <location>
        <begin position="231"/>
        <end position="281"/>
    </location>
</feature>
<keyword evidence="8" id="KW-0519">Myristate</keyword>
<evidence type="ECO:0000256" key="8">
    <source>
        <dbReference type="ARBA" id="ARBA00022707"/>
    </source>
</evidence>
<evidence type="ECO:0000313" key="21">
    <source>
        <dbReference type="EMBL" id="TGZ80645.1"/>
    </source>
</evidence>
<dbReference type="InterPro" id="IPR051878">
    <property type="entry name" value="ZNRF_ubiq-protein_ligase"/>
</dbReference>
<feature type="domain" description="FYVE-type" evidence="20">
    <location>
        <begin position="83"/>
        <end position="125"/>
    </location>
</feature>
<name>A0A4V3SIM6_9PEZI</name>
<keyword evidence="15" id="KW-0458">Lysosome</keyword>
<dbReference type="EC" id="2.3.2.27" evidence="6"/>
<dbReference type="GO" id="GO:0070936">
    <property type="term" value="P:protein K48-linked ubiquitination"/>
    <property type="evidence" value="ECO:0007669"/>
    <property type="project" value="TreeGrafter"/>
</dbReference>
<dbReference type="CDD" id="cd16489">
    <property type="entry name" value="mRING-CH-C4HC2H_ZNRF"/>
    <property type="match status" value="1"/>
</dbReference>
<dbReference type="Proteomes" id="UP000298138">
    <property type="component" value="Unassembled WGS sequence"/>
</dbReference>
<comment type="pathway">
    <text evidence="5">Protein modification; protein ubiquitination.</text>
</comment>
<feature type="compositionally biased region" description="Low complexity" evidence="18">
    <location>
        <begin position="153"/>
        <end position="164"/>
    </location>
</feature>
<dbReference type="SMART" id="SM00064">
    <property type="entry name" value="FYVE"/>
    <property type="match status" value="1"/>
</dbReference>
<keyword evidence="7" id="KW-0808">Transferase</keyword>
<evidence type="ECO:0000259" key="20">
    <source>
        <dbReference type="PROSITE" id="PS50178"/>
    </source>
</evidence>
<dbReference type="InterPro" id="IPR001841">
    <property type="entry name" value="Znf_RING"/>
</dbReference>
<evidence type="ECO:0000256" key="16">
    <source>
        <dbReference type="ARBA" id="ARBA00023288"/>
    </source>
</evidence>
<evidence type="ECO:0000256" key="13">
    <source>
        <dbReference type="ARBA" id="ARBA00022833"/>
    </source>
</evidence>
<evidence type="ECO:0000256" key="7">
    <source>
        <dbReference type="ARBA" id="ARBA00022679"/>
    </source>
</evidence>
<dbReference type="InterPro" id="IPR000306">
    <property type="entry name" value="Znf_FYVE"/>
</dbReference>
<gene>
    <name evidence="21" type="ORF">EX30DRAFT_341300</name>
</gene>
<feature type="compositionally biased region" description="Gly residues" evidence="18">
    <location>
        <begin position="172"/>
        <end position="182"/>
    </location>
</feature>
<accession>A0A4V3SIM6</accession>
<dbReference type="OrthoDB" id="660555at2759"/>
<dbReference type="EMBL" id="ML220123">
    <property type="protein sequence ID" value="TGZ80645.1"/>
    <property type="molecule type" value="Genomic_DNA"/>
</dbReference>
<dbReference type="AlphaFoldDB" id="A0A4V3SIM6"/>
<dbReference type="Pfam" id="PF13639">
    <property type="entry name" value="zf-RING_2"/>
    <property type="match status" value="1"/>
</dbReference>
<organism evidence="21 22">
    <name type="scientific">Ascodesmis nigricans</name>
    <dbReference type="NCBI Taxonomy" id="341454"/>
    <lineage>
        <taxon>Eukaryota</taxon>
        <taxon>Fungi</taxon>
        <taxon>Dikarya</taxon>
        <taxon>Ascomycota</taxon>
        <taxon>Pezizomycotina</taxon>
        <taxon>Pezizomycetes</taxon>
        <taxon>Pezizales</taxon>
        <taxon>Ascodesmidaceae</taxon>
        <taxon>Ascodesmis</taxon>
    </lineage>
</organism>
<dbReference type="SUPFAM" id="SSF57903">
    <property type="entry name" value="FYVE/PHD zinc finger"/>
    <property type="match status" value="1"/>
</dbReference>
<dbReference type="Pfam" id="PF01363">
    <property type="entry name" value="FYVE"/>
    <property type="match status" value="1"/>
</dbReference>
<dbReference type="PROSITE" id="PS50089">
    <property type="entry name" value="ZF_RING_2"/>
    <property type="match status" value="1"/>
</dbReference>
<evidence type="ECO:0000256" key="18">
    <source>
        <dbReference type="SAM" id="MobiDB-lite"/>
    </source>
</evidence>
<feature type="domain" description="RING-type" evidence="19">
    <location>
        <begin position="359"/>
        <end position="403"/>
    </location>
</feature>
<comment type="subcellular location">
    <subcellularLocation>
        <location evidence="3">Endosome</location>
    </subcellularLocation>
    <subcellularLocation>
        <location evidence="4">Lysosome</location>
    </subcellularLocation>
    <subcellularLocation>
        <location evidence="2">Membrane</location>
        <topology evidence="2">Peripheral membrane protein</topology>
    </subcellularLocation>
</comment>
<dbReference type="GO" id="GO:0005768">
    <property type="term" value="C:endosome"/>
    <property type="evidence" value="ECO:0007669"/>
    <property type="project" value="UniProtKB-SubCell"/>
</dbReference>
<dbReference type="GO" id="GO:0043161">
    <property type="term" value="P:proteasome-mediated ubiquitin-dependent protein catabolic process"/>
    <property type="evidence" value="ECO:0007669"/>
    <property type="project" value="TreeGrafter"/>
</dbReference>
<evidence type="ECO:0000313" key="22">
    <source>
        <dbReference type="Proteomes" id="UP000298138"/>
    </source>
</evidence>
<dbReference type="InParanoid" id="A0A4V3SIM6"/>
<proteinExistence type="predicted"/>
<feature type="region of interest" description="Disordered" evidence="18">
    <location>
        <begin position="152"/>
        <end position="216"/>
    </location>
</feature>
<evidence type="ECO:0000259" key="19">
    <source>
        <dbReference type="PROSITE" id="PS50089"/>
    </source>
</evidence>
<dbReference type="InterPro" id="IPR013083">
    <property type="entry name" value="Znf_RING/FYVE/PHD"/>
</dbReference>
<reference evidence="21 22" key="1">
    <citation type="submission" date="2019-04" db="EMBL/GenBank/DDBJ databases">
        <title>Comparative genomics and transcriptomics to analyze fruiting body development in filamentous ascomycetes.</title>
        <authorList>
            <consortium name="DOE Joint Genome Institute"/>
            <person name="Lutkenhaus R."/>
            <person name="Traeger S."/>
            <person name="Breuer J."/>
            <person name="Kuo A."/>
            <person name="Lipzen A."/>
            <person name="Pangilinan J."/>
            <person name="Dilworth D."/>
            <person name="Sandor L."/>
            <person name="Poggeler S."/>
            <person name="Barry K."/>
            <person name="Grigoriev I.V."/>
            <person name="Nowrousian M."/>
        </authorList>
    </citation>
    <scope>NUCLEOTIDE SEQUENCE [LARGE SCALE GENOMIC DNA]</scope>
    <source>
        <strain evidence="21 22">CBS 389.68</strain>
    </source>
</reference>
<dbReference type="GO" id="GO:0016020">
    <property type="term" value="C:membrane"/>
    <property type="evidence" value="ECO:0007669"/>
    <property type="project" value="UniProtKB-SubCell"/>
</dbReference>
<evidence type="ECO:0000256" key="14">
    <source>
        <dbReference type="ARBA" id="ARBA00023136"/>
    </source>
</evidence>
<evidence type="ECO:0000256" key="10">
    <source>
        <dbReference type="ARBA" id="ARBA00022753"/>
    </source>
</evidence>
<evidence type="ECO:0000256" key="2">
    <source>
        <dbReference type="ARBA" id="ARBA00004170"/>
    </source>
</evidence>
<feature type="region of interest" description="Disordered" evidence="18">
    <location>
        <begin position="1"/>
        <end position="41"/>
    </location>
</feature>
<keyword evidence="13" id="KW-0862">Zinc</keyword>
<evidence type="ECO:0000256" key="17">
    <source>
        <dbReference type="PROSITE-ProRule" id="PRU00175"/>
    </source>
</evidence>